<gene>
    <name evidence="5" type="ORF">GCM10010361_06920</name>
</gene>
<evidence type="ECO:0000256" key="2">
    <source>
        <dbReference type="ARBA" id="ARBA00022676"/>
    </source>
</evidence>
<feature type="domain" description="Diacylglycerol glucosyltransferase N-terminal" evidence="4">
    <location>
        <begin position="16"/>
        <end position="170"/>
    </location>
</feature>
<dbReference type="InterPro" id="IPR050519">
    <property type="entry name" value="Glycosyltransf_28_UgtP"/>
</dbReference>
<keyword evidence="3" id="KW-0808">Transferase</keyword>
<dbReference type="EMBL" id="BAAABY010000007">
    <property type="protein sequence ID" value="GAA0445758.1"/>
    <property type="molecule type" value="Genomic_DNA"/>
</dbReference>
<evidence type="ECO:0000259" key="4">
    <source>
        <dbReference type="Pfam" id="PF06925"/>
    </source>
</evidence>
<dbReference type="RefSeq" id="WP_346092865.1">
    <property type="nucleotide sequence ID" value="NZ_BAAABY010000007.1"/>
</dbReference>
<evidence type="ECO:0000313" key="5">
    <source>
        <dbReference type="EMBL" id="GAA0445758.1"/>
    </source>
</evidence>
<reference evidence="5 6" key="1">
    <citation type="journal article" date="2019" name="Int. J. Syst. Evol. Microbiol.">
        <title>The Global Catalogue of Microorganisms (GCM) 10K type strain sequencing project: providing services to taxonomists for standard genome sequencing and annotation.</title>
        <authorList>
            <consortium name="The Broad Institute Genomics Platform"/>
            <consortium name="The Broad Institute Genome Sequencing Center for Infectious Disease"/>
            <person name="Wu L."/>
            <person name="Ma J."/>
        </authorList>
    </citation>
    <scope>NUCLEOTIDE SEQUENCE [LARGE SCALE GENOMIC DNA]</scope>
    <source>
        <strain evidence="5 6">JCM 4805</strain>
    </source>
</reference>
<dbReference type="Pfam" id="PF06925">
    <property type="entry name" value="MGDG_synth"/>
    <property type="match status" value="1"/>
</dbReference>
<dbReference type="SUPFAM" id="SSF53756">
    <property type="entry name" value="UDP-Glycosyltransferase/glycogen phosphorylase"/>
    <property type="match status" value="1"/>
</dbReference>
<protein>
    <submittedName>
        <fullName evidence="5">Galactosyldiacylglycerol synthase</fullName>
    </submittedName>
</protein>
<dbReference type="PANTHER" id="PTHR43025:SF3">
    <property type="entry name" value="MONOGALACTOSYLDIACYLGLYCEROL SYNTHASE 1, CHLOROPLASTIC"/>
    <property type="match status" value="1"/>
</dbReference>
<sequence>MGGRFVILSAGMGAGHHAVAGELAHRLTGRGHRVATLDVLDLLPAGTGAALRGFYATTIRYAPALYEAIYRAYFVPRPPAGPGRPHPGTDTSPVVAPAARELQRRLAGERPDAVLTTFHLAAQVTGRLRGAGALRCPSIVVVTDFAVHRQWLHPANDLHLCPTRQTAADVGRLGGRAAEAVGPVVPAAFHAPPDPARTAVFARRFAALAPGRTPVLLSSGAWGVASHLARTAALLRDGGYLPVVMCGRSRSLRRRLGRVPGTVALGWVADVPALLAAAGALVENAAGQTAVQALAAGVPVVTHRPIPGHGAAGARRMAAAGLSGLADGPDDLLRTLAELTRDGPLRQARIAAGRALFRADAADAVIAAVRPAGTAFPSVAGYRPPGCTGR</sequence>
<dbReference type="Gene3D" id="3.40.50.2000">
    <property type="entry name" value="Glycogen Phosphorylase B"/>
    <property type="match status" value="1"/>
</dbReference>
<keyword evidence="6" id="KW-1185">Reference proteome</keyword>
<dbReference type="PANTHER" id="PTHR43025">
    <property type="entry name" value="MONOGALACTOSYLDIACYLGLYCEROL SYNTHASE"/>
    <property type="match status" value="1"/>
</dbReference>
<accession>A0ABN0ZFE3</accession>
<keyword evidence="2" id="KW-0328">Glycosyltransferase</keyword>
<organism evidence="5 6">
    <name type="scientific">Streptomyces olivaceiscleroticus</name>
    <dbReference type="NCBI Taxonomy" id="68245"/>
    <lineage>
        <taxon>Bacteria</taxon>
        <taxon>Bacillati</taxon>
        <taxon>Actinomycetota</taxon>
        <taxon>Actinomycetes</taxon>
        <taxon>Kitasatosporales</taxon>
        <taxon>Streptomycetaceae</taxon>
        <taxon>Streptomyces</taxon>
    </lineage>
</organism>
<dbReference type="Proteomes" id="UP001500909">
    <property type="component" value="Unassembled WGS sequence"/>
</dbReference>
<comment type="caution">
    <text evidence="5">The sequence shown here is derived from an EMBL/GenBank/DDBJ whole genome shotgun (WGS) entry which is preliminary data.</text>
</comment>
<proteinExistence type="inferred from homology"/>
<evidence type="ECO:0000313" key="6">
    <source>
        <dbReference type="Proteomes" id="UP001500909"/>
    </source>
</evidence>
<comment type="similarity">
    <text evidence="1">Belongs to the glycosyltransferase 28 family.</text>
</comment>
<name>A0ABN0ZFE3_9ACTN</name>
<evidence type="ECO:0000256" key="3">
    <source>
        <dbReference type="ARBA" id="ARBA00022679"/>
    </source>
</evidence>
<evidence type="ECO:0000256" key="1">
    <source>
        <dbReference type="ARBA" id="ARBA00006962"/>
    </source>
</evidence>
<dbReference type="InterPro" id="IPR009695">
    <property type="entry name" value="Diacylglyc_glucosyltr_N"/>
</dbReference>